<dbReference type="InterPro" id="IPR041496">
    <property type="entry name" value="YitH/HolE_GNAT"/>
</dbReference>
<sequence>MASTEPLDVRPIDPEQGDAVWPLSIEAGWNQNVADWRFMLGAGRGFGCTAPDGTWQASSLILPLGQKLAWISMVLVTKDRRRGGVGTGLLKRCIEEVRAADAVAGLDATEQGRPIYLPLGFRDLYPIARWHFDGAKGGAVAPPAGVTIRPVTPADLPRLAIYDRPLTGMERPSILMHLALRQPGRAWLAEDVGGKIVGFVLGREGRVATSLGPVVADREAIALALISQAAAAAPGPFIIDVPEAHEAVRGWLLEQGATSPRGYMRMTLGTAKGLDDPSHVFALAGPELG</sequence>
<proteinExistence type="predicted"/>
<dbReference type="InterPro" id="IPR052729">
    <property type="entry name" value="Acyl/Acetyltrans_Enzymes"/>
</dbReference>
<dbReference type="Proteomes" id="UP000727907">
    <property type="component" value="Unassembled WGS sequence"/>
</dbReference>
<dbReference type="Pfam" id="PF18014">
    <property type="entry name" value="Acetyltransf_18"/>
    <property type="match status" value="1"/>
</dbReference>
<dbReference type="EMBL" id="JAHOPB010000003">
    <property type="protein sequence ID" value="MBU8876824.1"/>
    <property type="molecule type" value="Genomic_DNA"/>
</dbReference>
<organism evidence="2 3">
    <name type="scientific">Reyranella humidisoli</name>
    <dbReference type="NCBI Taxonomy" id="2849149"/>
    <lineage>
        <taxon>Bacteria</taxon>
        <taxon>Pseudomonadati</taxon>
        <taxon>Pseudomonadota</taxon>
        <taxon>Alphaproteobacteria</taxon>
        <taxon>Hyphomicrobiales</taxon>
        <taxon>Reyranellaceae</taxon>
        <taxon>Reyranella</taxon>
    </lineage>
</organism>
<protein>
    <recommendedName>
        <fullName evidence="1">N-acetyltransferase domain-containing protein</fullName>
    </recommendedName>
</protein>
<dbReference type="PANTHER" id="PTHR47237">
    <property type="entry name" value="SLL0310 PROTEIN"/>
    <property type="match status" value="1"/>
</dbReference>
<comment type="caution">
    <text evidence="2">The sequence shown here is derived from an EMBL/GenBank/DDBJ whole genome shotgun (WGS) entry which is preliminary data.</text>
</comment>
<dbReference type="RefSeq" id="WP_216966017.1">
    <property type="nucleotide sequence ID" value="NZ_JAHOPB010000003.1"/>
</dbReference>
<feature type="domain" description="N-acetyltransferase" evidence="1">
    <location>
        <begin position="7"/>
        <end position="149"/>
    </location>
</feature>
<name>A0ABS6IQD9_9HYPH</name>
<dbReference type="PANTHER" id="PTHR47237:SF2">
    <property type="entry name" value="BLL4206 PROTEIN"/>
    <property type="match status" value="1"/>
</dbReference>
<reference evidence="2 3" key="1">
    <citation type="submission" date="2021-06" db="EMBL/GenBank/DDBJ databases">
        <authorList>
            <person name="Lee D.H."/>
        </authorList>
    </citation>
    <scope>NUCLEOTIDE SEQUENCE [LARGE SCALE GENOMIC DNA]</scope>
    <source>
        <strain evidence="2 3">MMS21-HV4-11</strain>
    </source>
</reference>
<evidence type="ECO:0000259" key="1">
    <source>
        <dbReference type="PROSITE" id="PS51186"/>
    </source>
</evidence>
<keyword evidence="3" id="KW-1185">Reference proteome</keyword>
<gene>
    <name evidence="2" type="ORF">KQ910_23820</name>
</gene>
<dbReference type="PROSITE" id="PS51186">
    <property type="entry name" value="GNAT"/>
    <property type="match status" value="1"/>
</dbReference>
<evidence type="ECO:0000313" key="2">
    <source>
        <dbReference type="EMBL" id="MBU8876824.1"/>
    </source>
</evidence>
<evidence type="ECO:0000313" key="3">
    <source>
        <dbReference type="Proteomes" id="UP000727907"/>
    </source>
</evidence>
<accession>A0ABS6IQD9</accession>
<dbReference type="CDD" id="cd04301">
    <property type="entry name" value="NAT_SF"/>
    <property type="match status" value="1"/>
</dbReference>
<dbReference type="InterPro" id="IPR000182">
    <property type="entry name" value="GNAT_dom"/>
</dbReference>